<feature type="domain" description="STAS" evidence="4">
    <location>
        <begin position="1"/>
        <end position="95"/>
    </location>
</feature>
<evidence type="ECO:0000256" key="3">
    <source>
        <dbReference type="SAM" id="MobiDB-lite"/>
    </source>
</evidence>
<evidence type="ECO:0000256" key="2">
    <source>
        <dbReference type="RuleBase" id="RU003749"/>
    </source>
</evidence>
<dbReference type="AlphaFoldDB" id="A0A853A2Q4"/>
<dbReference type="GO" id="GO:0043856">
    <property type="term" value="F:anti-sigma factor antagonist activity"/>
    <property type="evidence" value="ECO:0007669"/>
    <property type="project" value="InterPro"/>
</dbReference>
<dbReference type="InterPro" id="IPR003658">
    <property type="entry name" value="Anti-sigma_ant"/>
</dbReference>
<name>A0A853A2Q4_9ACTN</name>
<dbReference type="CDD" id="cd07043">
    <property type="entry name" value="STAS_anti-anti-sigma_factors"/>
    <property type="match status" value="1"/>
</dbReference>
<evidence type="ECO:0000313" key="5">
    <source>
        <dbReference type="EMBL" id="NYI07750.1"/>
    </source>
</evidence>
<dbReference type="InterPro" id="IPR036513">
    <property type="entry name" value="STAS_dom_sf"/>
</dbReference>
<evidence type="ECO:0000256" key="1">
    <source>
        <dbReference type="ARBA" id="ARBA00009013"/>
    </source>
</evidence>
<dbReference type="SUPFAM" id="SSF52091">
    <property type="entry name" value="SpoIIaa-like"/>
    <property type="match status" value="1"/>
</dbReference>
<dbReference type="Proteomes" id="UP000567795">
    <property type="component" value="Unassembled WGS sequence"/>
</dbReference>
<proteinExistence type="inferred from homology"/>
<dbReference type="Gene3D" id="3.30.750.24">
    <property type="entry name" value="STAS domain"/>
    <property type="match status" value="1"/>
</dbReference>
<dbReference type="Pfam" id="PF01740">
    <property type="entry name" value="STAS"/>
    <property type="match status" value="1"/>
</dbReference>
<feature type="region of interest" description="Disordered" evidence="3">
    <location>
        <begin position="103"/>
        <end position="126"/>
    </location>
</feature>
<dbReference type="PROSITE" id="PS50801">
    <property type="entry name" value="STAS"/>
    <property type="match status" value="1"/>
</dbReference>
<sequence>MTVTLGEHNGWSLLRVAGELDMVSAPGVRRAVHELVAEGRRSLVLDLSEVEFCDSTGIGMLVAARRLMRSCAGRMRLVLPARESHVNRVLAAMGVRRLFDIHPDPDTATLERPQDDLGERPVRRSA</sequence>
<gene>
    <name evidence="5" type="ORF">FHU37_004779</name>
</gene>
<dbReference type="PANTHER" id="PTHR33495:SF2">
    <property type="entry name" value="ANTI-SIGMA FACTOR ANTAGONIST TM_1081-RELATED"/>
    <property type="match status" value="1"/>
</dbReference>
<protein>
    <recommendedName>
        <fullName evidence="2">Anti-sigma factor antagonist</fullName>
    </recommendedName>
</protein>
<feature type="compositionally biased region" description="Basic and acidic residues" evidence="3">
    <location>
        <begin position="112"/>
        <end position="126"/>
    </location>
</feature>
<dbReference type="PANTHER" id="PTHR33495">
    <property type="entry name" value="ANTI-SIGMA FACTOR ANTAGONIST TM_1081-RELATED-RELATED"/>
    <property type="match status" value="1"/>
</dbReference>
<comment type="caution">
    <text evidence="5">The sequence shown here is derived from an EMBL/GenBank/DDBJ whole genome shotgun (WGS) entry which is preliminary data.</text>
</comment>
<reference evidence="5 6" key="1">
    <citation type="submission" date="2020-07" db="EMBL/GenBank/DDBJ databases">
        <title>Sequencing the genomes of 1000 actinobacteria strains.</title>
        <authorList>
            <person name="Klenk H.-P."/>
        </authorList>
    </citation>
    <scope>NUCLEOTIDE SEQUENCE [LARGE SCALE GENOMIC DNA]</scope>
    <source>
        <strain evidence="5 6">DSM 42178</strain>
    </source>
</reference>
<evidence type="ECO:0000313" key="6">
    <source>
        <dbReference type="Proteomes" id="UP000567795"/>
    </source>
</evidence>
<organism evidence="5 6">
    <name type="scientific">Allostreptomyces psammosilenae</name>
    <dbReference type="NCBI Taxonomy" id="1892865"/>
    <lineage>
        <taxon>Bacteria</taxon>
        <taxon>Bacillati</taxon>
        <taxon>Actinomycetota</taxon>
        <taxon>Actinomycetes</taxon>
        <taxon>Kitasatosporales</taxon>
        <taxon>Streptomycetaceae</taxon>
        <taxon>Allostreptomyces</taxon>
    </lineage>
</organism>
<comment type="similarity">
    <text evidence="1 2">Belongs to the anti-sigma-factor antagonist family.</text>
</comment>
<evidence type="ECO:0000259" key="4">
    <source>
        <dbReference type="PROSITE" id="PS50801"/>
    </source>
</evidence>
<dbReference type="NCBIfam" id="TIGR00377">
    <property type="entry name" value="ant_ant_sig"/>
    <property type="match status" value="1"/>
</dbReference>
<keyword evidence="6" id="KW-1185">Reference proteome</keyword>
<dbReference type="RefSeq" id="WP_179816704.1">
    <property type="nucleotide sequence ID" value="NZ_JACBZD010000002.1"/>
</dbReference>
<dbReference type="EMBL" id="JACBZD010000002">
    <property type="protein sequence ID" value="NYI07750.1"/>
    <property type="molecule type" value="Genomic_DNA"/>
</dbReference>
<dbReference type="InterPro" id="IPR002645">
    <property type="entry name" value="STAS_dom"/>
</dbReference>
<accession>A0A853A2Q4</accession>